<comment type="caution">
    <text evidence="1">The sequence shown here is derived from an EMBL/GenBank/DDBJ whole genome shotgun (WGS) entry which is preliminary data.</text>
</comment>
<protein>
    <recommendedName>
        <fullName evidence="3">Fe2OG dioxygenase domain-containing protein</fullName>
    </recommendedName>
</protein>
<gene>
    <name evidence="1" type="ORF">GCM10022212_26610</name>
</gene>
<evidence type="ECO:0000313" key="2">
    <source>
        <dbReference type="Proteomes" id="UP001501353"/>
    </source>
</evidence>
<dbReference type="Proteomes" id="UP001501353">
    <property type="component" value="Unassembled WGS sequence"/>
</dbReference>
<evidence type="ECO:0000313" key="1">
    <source>
        <dbReference type="EMBL" id="GAA4027180.1"/>
    </source>
</evidence>
<accession>A0ABP7TJS7</accession>
<sequence length="141" mass="15719">MNLAQIAAYRQTLQPRRALCDDVGLGGQHAGREQLRCWVVLMECNGHETPYLHPDGSISGVYYVCLPDVMDAADTTHAGWIEFGQPDPSFSTRSLVPTLPVRPQAGPMLLFLSYFWHRTIPFQSDQPRLSIAFDLCLSGRG</sequence>
<dbReference type="EMBL" id="BAAAZE010000010">
    <property type="protein sequence ID" value="GAA4027180.1"/>
    <property type="molecule type" value="Genomic_DNA"/>
</dbReference>
<dbReference type="RefSeq" id="WP_344763844.1">
    <property type="nucleotide sequence ID" value="NZ_BAAAZE010000010.1"/>
</dbReference>
<keyword evidence="2" id="KW-1185">Reference proteome</keyword>
<name>A0ABP7TJS7_9BURK</name>
<organism evidence="1 2">
    <name type="scientific">Actimicrobium antarcticum</name>
    <dbReference type="NCBI Taxonomy" id="1051899"/>
    <lineage>
        <taxon>Bacteria</taxon>
        <taxon>Pseudomonadati</taxon>
        <taxon>Pseudomonadota</taxon>
        <taxon>Betaproteobacteria</taxon>
        <taxon>Burkholderiales</taxon>
        <taxon>Oxalobacteraceae</taxon>
        <taxon>Actimicrobium</taxon>
    </lineage>
</organism>
<reference evidence="2" key="1">
    <citation type="journal article" date="2019" name="Int. J. Syst. Evol. Microbiol.">
        <title>The Global Catalogue of Microorganisms (GCM) 10K type strain sequencing project: providing services to taxonomists for standard genome sequencing and annotation.</title>
        <authorList>
            <consortium name="The Broad Institute Genomics Platform"/>
            <consortium name="The Broad Institute Genome Sequencing Center for Infectious Disease"/>
            <person name="Wu L."/>
            <person name="Ma J."/>
        </authorList>
    </citation>
    <scope>NUCLEOTIDE SEQUENCE [LARGE SCALE GENOMIC DNA]</scope>
    <source>
        <strain evidence="2">JCM 16673</strain>
    </source>
</reference>
<proteinExistence type="predicted"/>
<evidence type="ECO:0008006" key="3">
    <source>
        <dbReference type="Google" id="ProtNLM"/>
    </source>
</evidence>
<dbReference type="SUPFAM" id="SSF51197">
    <property type="entry name" value="Clavaminate synthase-like"/>
    <property type="match status" value="1"/>
</dbReference>
<dbReference type="Gene3D" id="2.60.120.620">
    <property type="entry name" value="q2cbj1_9rhob like domain"/>
    <property type="match status" value="1"/>
</dbReference>
<dbReference type="Pfam" id="PF13759">
    <property type="entry name" value="2OG-FeII_Oxy_5"/>
    <property type="match status" value="1"/>
</dbReference>
<dbReference type="InterPro" id="IPR012668">
    <property type="entry name" value="CHP02466"/>
</dbReference>